<name>A0A6J4HQ02_9ACTN</name>
<dbReference type="AlphaFoldDB" id="A0A6J4HQ02"/>
<proteinExistence type="predicted"/>
<sequence length="189" mass="19999">MRWQQLFADLQAQFDEEEAAAERSEFASRARAELGAVRLAERLRGALGSPVVLGCGAAGQVAGVLVDVGVDWLLTEEERGRQALVAGRAVRTVSGLGRRTAAPVPLGAVSQRFDLRRALRALARDRSAVRIVLDDGAVLGGTLDRVGADYVELAEHPGDVPRRAEMVQGVRAIVIDAVAVVRTGPTGLG</sequence>
<protein>
    <submittedName>
        <fullName evidence="1">Uncharacterized protein</fullName>
    </submittedName>
</protein>
<reference evidence="1" key="1">
    <citation type="submission" date="2020-02" db="EMBL/GenBank/DDBJ databases">
        <authorList>
            <person name="Meier V. D."/>
        </authorList>
    </citation>
    <scope>NUCLEOTIDE SEQUENCE</scope>
    <source>
        <strain evidence="1">AVDCRST_MAG57</strain>
    </source>
</reference>
<dbReference type="EMBL" id="CADCTI010000090">
    <property type="protein sequence ID" value="CAA9229586.1"/>
    <property type="molecule type" value="Genomic_DNA"/>
</dbReference>
<organism evidence="1">
    <name type="scientific">uncultured Blastococcus sp</name>
    <dbReference type="NCBI Taxonomy" id="217144"/>
    <lineage>
        <taxon>Bacteria</taxon>
        <taxon>Bacillati</taxon>
        <taxon>Actinomycetota</taxon>
        <taxon>Actinomycetes</taxon>
        <taxon>Geodermatophilales</taxon>
        <taxon>Geodermatophilaceae</taxon>
        <taxon>Blastococcus</taxon>
        <taxon>environmental samples</taxon>
    </lineage>
</organism>
<accession>A0A6J4HQ02</accession>
<gene>
    <name evidence="1" type="ORF">AVDCRST_MAG57-975</name>
</gene>
<evidence type="ECO:0000313" key="1">
    <source>
        <dbReference type="EMBL" id="CAA9229586.1"/>
    </source>
</evidence>